<name>A0A175WA37_9PEZI</name>
<organism evidence="1 2">
    <name type="scientific">Madurella mycetomatis</name>
    <dbReference type="NCBI Taxonomy" id="100816"/>
    <lineage>
        <taxon>Eukaryota</taxon>
        <taxon>Fungi</taxon>
        <taxon>Dikarya</taxon>
        <taxon>Ascomycota</taxon>
        <taxon>Pezizomycotina</taxon>
        <taxon>Sordariomycetes</taxon>
        <taxon>Sordariomycetidae</taxon>
        <taxon>Sordariales</taxon>
        <taxon>Sordariales incertae sedis</taxon>
        <taxon>Madurella</taxon>
    </lineage>
</organism>
<evidence type="ECO:0000313" key="1">
    <source>
        <dbReference type="EMBL" id="KXX80321.1"/>
    </source>
</evidence>
<sequence length="115" mass="12770">MSPGMLLRDNSGLLRVVQFLPSELETLEITGTSAIHFDDVTAPALACEEMHPLRVLRQVVLKAGAVLGPHGRILYQDADEEIEPEQVMRRLRYTGLVDNTVFAEVFAAAGVDYRF</sequence>
<evidence type="ECO:0000313" key="2">
    <source>
        <dbReference type="Proteomes" id="UP000078237"/>
    </source>
</evidence>
<keyword evidence="2" id="KW-1185">Reference proteome</keyword>
<reference evidence="1 2" key="1">
    <citation type="journal article" date="2016" name="Genome Announc.">
        <title>Genome Sequence of Madurella mycetomatis mm55, Isolated from a Human Mycetoma Case in Sudan.</title>
        <authorList>
            <person name="Smit S."/>
            <person name="Derks M.F."/>
            <person name="Bervoets S."/>
            <person name="Fahal A."/>
            <person name="van Leeuwen W."/>
            <person name="van Belkum A."/>
            <person name="van de Sande W.W."/>
        </authorList>
    </citation>
    <scope>NUCLEOTIDE SEQUENCE [LARGE SCALE GENOMIC DNA]</scope>
    <source>
        <strain evidence="2">mm55</strain>
    </source>
</reference>
<proteinExistence type="predicted"/>
<protein>
    <submittedName>
        <fullName evidence="1">Uncharacterized protein</fullName>
    </submittedName>
</protein>
<accession>A0A175WA37</accession>
<dbReference type="VEuPathDB" id="FungiDB:MMYC01_203344"/>
<gene>
    <name evidence="1" type="ORF">MMYC01_203344</name>
</gene>
<dbReference type="EMBL" id="LCTW02000063">
    <property type="protein sequence ID" value="KXX80321.1"/>
    <property type="molecule type" value="Genomic_DNA"/>
</dbReference>
<dbReference type="AlphaFoldDB" id="A0A175WA37"/>
<dbReference type="Proteomes" id="UP000078237">
    <property type="component" value="Unassembled WGS sequence"/>
</dbReference>
<comment type="caution">
    <text evidence="1">The sequence shown here is derived from an EMBL/GenBank/DDBJ whole genome shotgun (WGS) entry which is preliminary data.</text>
</comment>